<dbReference type="Proteomes" id="UP000658127">
    <property type="component" value="Unassembled WGS sequence"/>
</dbReference>
<feature type="region of interest" description="Disordered" evidence="1">
    <location>
        <begin position="45"/>
        <end position="95"/>
    </location>
</feature>
<proteinExistence type="predicted"/>
<evidence type="ECO:0000313" key="4">
    <source>
        <dbReference type="Proteomes" id="UP000658127"/>
    </source>
</evidence>
<feature type="signal peptide" evidence="2">
    <location>
        <begin position="1"/>
        <end position="30"/>
    </location>
</feature>
<dbReference type="RefSeq" id="WP_189026100.1">
    <property type="nucleotide sequence ID" value="NZ_BMNE01000002.1"/>
</dbReference>
<gene>
    <name evidence="3" type="ORF">GCM10011610_18650</name>
</gene>
<evidence type="ECO:0000313" key="3">
    <source>
        <dbReference type="EMBL" id="GGN74803.1"/>
    </source>
</evidence>
<name>A0ABQ2KA92_9NOCA</name>
<accession>A0ABQ2KA92</accession>
<comment type="caution">
    <text evidence="3">The sequence shown here is derived from an EMBL/GenBank/DDBJ whole genome shotgun (WGS) entry which is preliminary data.</text>
</comment>
<keyword evidence="4" id="KW-1185">Reference proteome</keyword>
<organism evidence="3 4">
    <name type="scientific">Nocardia rhizosphaerihabitans</name>
    <dbReference type="NCBI Taxonomy" id="1691570"/>
    <lineage>
        <taxon>Bacteria</taxon>
        <taxon>Bacillati</taxon>
        <taxon>Actinomycetota</taxon>
        <taxon>Actinomycetes</taxon>
        <taxon>Mycobacteriales</taxon>
        <taxon>Nocardiaceae</taxon>
        <taxon>Nocardia</taxon>
    </lineage>
</organism>
<protein>
    <submittedName>
        <fullName evidence="3">Uncharacterized protein</fullName>
    </submittedName>
</protein>
<dbReference type="EMBL" id="BMNE01000002">
    <property type="protein sequence ID" value="GGN74803.1"/>
    <property type="molecule type" value="Genomic_DNA"/>
</dbReference>
<evidence type="ECO:0000256" key="1">
    <source>
        <dbReference type="SAM" id="MobiDB-lite"/>
    </source>
</evidence>
<reference evidence="4" key="1">
    <citation type="journal article" date="2019" name="Int. J. Syst. Evol. Microbiol.">
        <title>The Global Catalogue of Microorganisms (GCM) 10K type strain sequencing project: providing services to taxonomists for standard genome sequencing and annotation.</title>
        <authorList>
            <consortium name="The Broad Institute Genomics Platform"/>
            <consortium name="The Broad Institute Genome Sequencing Center for Infectious Disease"/>
            <person name="Wu L."/>
            <person name="Ma J."/>
        </authorList>
    </citation>
    <scope>NUCLEOTIDE SEQUENCE [LARGE SCALE GENOMIC DNA]</scope>
    <source>
        <strain evidence="4">CGMCC 4.7329</strain>
    </source>
</reference>
<evidence type="ECO:0000256" key="2">
    <source>
        <dbReference type="SAM" id="SignalP"/>
    </source>
</evidence>
<feature type="chain" id="PRO_5046262111" evidence="2">
    <location>
        <begin position="31"/>
        <end position="95"/>
    </location>
</feature>
<keyword evidence="2" id="KW-0732">Signal</keyword>
<sequence>MSIRKSTTRAGLLAVLAAGAVLGTGGTANAVGGLDWDLLPSGSVEIGPPTGSSAGSVDADFGSGTGSFDADLGSGGPRPPSTGSAVLPGIPGSAG</sequence>